<accession>A0A409XXM3</accession>
<feature type="region of interest" description="Disordered" evidence="1">
    <location>
        <begin position="60"/>
        <end position="84"/>
    </location>
</feature>
<organism evidence="2 3">
    <name type="scientific">Psilocybe cyanescens</name>
    <dbReference type="NCBI Taxonomy" id="93625"/>
    <lineage>
        <taxon>Eukaryota</taxon>
        <taxon>Fungi</taxon>
        <taxon>Dikarya</taxon>
        <taxon>Basidiomycota</taxon>
        <taxon>Agaricomycotina</taxon>
        <taxon>Agaricomycetes</taxon>
        <taxon>Agaricomycetidae</taxon>
        <taxon>Agaricales</taxon>
        <taxon>Agaricineae</taxon>
        <taxon>Strophariaceae</taxon>
        <taxon>Psilocybe</taxon>
    </lineage>
</organism>
<comment type="caution">
    <text evidence="2">The sequence shown here is derived from an EMBL/GenBank/DDBJ whole genome shotgun (WGS) entry which is preliminary data.</text>
</comment>
<sequence>MILSTIGAARVMRAWLPRRRWSLWGVCLWIPFATRCNGAVLLQLVRTRAAWTFSGSRMTAANRMAPPPTPSAEGDTGALRAGPYPEGTTPEHELFVDELAGASTGCGVPEVKESSGGSACLGSANYAGVATQYVRWGPDGRGFESRSNLVPFGEVVKVILSTLEPGDVNNS</sequence>
<reference evidence="2 3" key="1">
    <citation type="journal article" date="2018" name="Evol. Lett.">
        <title>Horizontal gene cluster transfer increased hallucinogenic mushroom diversity.</title>
        <authorList>
            <person name="Reynolds H.T."/>
            <person name="Vijayakumar V."/>
            <person name="Gluck-Thaler E."/>
            <person name="Korotkin H.B."/>
            <person name="Matheny P.B."/>
            <person name="Slot J.C."/>
        </authorList>
    </citation>
    <scope>NUCLEOTIDE SEQUENCE [LARGE SCALE GENOMIC DNA]</scope>
    <source>
        <strain evidence="2 3">2631</strain>
    </source>
</reference>
<proteinExistence type="predicted"/>
<evidence type="ECO:0000256" key="1">
    <source>
        <dbReference type="SAM" id="MobiDB-lite"/>
    </source>
</evidence>
<evidence type="ECO:0000313" key="2">
    <source>
        <dbReference type="EMBL" id="PPQ95520.1"/>
    </source>
</evidence>
<dbReference type="AlphaFoldDB" id="A0A409XXM3"/>
<dbReference type="EMBL" id="NHYD01000036">
    <property type="protein sequence ID" value="PPQ95520.1"/>
    <property type="molecule type" value="Genomic_DNA"/>
</dbReference>
<gene>
    <name evidence="2" type="ORF">CVT25_000815</name>
</gene>
<keyword evidence="3" id="KW-1185">Reference proteome</keyword>
<dbReference type="Proteomes" id="UP000283269">
    <property type="component" value="Unassembled WGS sequence"/>
</dbReference>
<dbReference type="InParanoid" id="A0A409XXM3"/>
<protein>
    <submittedName>
        <fullName evidence="2">Uncharacterized protein</fullName>
    </submittedName>
</protein>
<evidence type="ECO:0000313" key="3">
    <source>
        <dbReference type="Proteomes" id="UP000283269"/>
    </source>
</evidence>
<name>A0A409XXM3_PSICY</name>